<accession>A0A419S4K4</accession>
<reference evidence="1 2" key="1">
    <citation type="submission" date="2016-07" db="EMBL/GenBank/DDBJ databases">
        <title>Genome of Pelobium manganitolerans.</title>
        <authorList>
            <person name="Wu S."/>
            <person name="Wang G."/>
        </authorList>
    </citation>
    <scope>NUCLEOTIDE SEQUENCE [LARGE SCALE GENOMIC DNA]</scope>
    <source>
        <strain evidence="1 2">YS-25</strain>
    </source>
</reference>
<evidence type="ECO:0000313" key="2">
    <source>
        <dbReference type="Proteomes" id="UP000283433"/>
    </source>
</evidence>
<proteinExistence type="predicted"/>
<protein>
    <submittedName>
        <fullName evidence="1">Uncharacterized protein</fullName>
    </submittedName>
</protein>
<organism evidence="1 2">
    <name type="scientific">Pelobium manganitolerans</name>
    <dbReference type="NCBI Taxonomy" id="1842495"/>
    <lineage>
        <taxon>Bacteria</taxon>
        <taxon>Pseudomonadati</taxon>
        <taxon>Bacteroidota</taxon>
        <taxon>Sphingobacteriia</taxon>
        <taxon>Sphingobacteriales</taxon>
        <taxon>Sphingobacteriaceae</taxon>
        <taxon>Pelobium</taxon>
    </lineage>
</organism>
<dbReference type="Proteomes" id="UP000283433">
    <property type="component" value="Unassembled WGS sequence"/>
</dbReference>
<comment type="caution">
    <text evidence="1">The sequence shown here is derived from an EMBL/GenBank/DDBJ whole genome shotgun (WGS) entry which is preliminary data.</text>
</comment>
<dbReference type="RefSeq" id="WP_120181901.1">
    <property type="nucleotide sequence ID" value="NZ_MBTA01000025.1"/>
</dbReference>
<name>A0A419S4K4_9SPHI</name>
<dbReference type="EMBL" id="MBTA01000025">
    <property type="protein sequence ID" value="RKD15036.1"/>
    <property type="molecule type" value="Genomic_DNA"/>
</dbReference>
<sequence>MKKSLLYVFFQDKSSFIRVLPLVLFLVVAYALSAHAQGSVGIGTATPNASAALDVVSTSKGVLVPRLTVAQRNAIASPANGLLIYNSDASKFNYWDGAKWAEVGEGLTWFTGQGVPANMGKVNDLYLDEASGDIYQRNYDSLNPLVLVWNRFNFNKNNKKQVAVSGATVAANGFSTQSFTFPGVGSSNAVLCSPAFDLPNGLVISHAWVSGANEVSVKFYNSTAAPISISGNFQLAIF</sequence>
<dbReference type="OrthoDB" id="1233056at2"/>
<dbReference type="AlphaFoldDB" id="A0A419S4K4"/>
<evidence type="ECO:0000313" key="1">
    <source>
        <dbReference type="EMBL" id="RKD15036.1"/>
    </source>
</evidence>
<gene>
    <name evidence="1" type="ORF">BCY91_05770</name>
</gene>
<keyword evidence="2" id="KW-1185">Reference proteome</keyword>